<evidence type="ECO:0000259" key="8">
    <source>
        <dbReference type="PROSITE" id="PS51379"/>
    </source>
</evidence>
<dbReference type="PANTHER" id="PTHR24960:SF80">
    <property type="entry name" value="FERREDOXIN"/>
    <property type="match status" value="1"/>
</dbReference>
<dbReference type="PROSITE" id="PS51379">
    <property type="entry name" value="4FE4S_FER_2"/>
    <property type="match status" value="2"/>
</dbReference>
<dbReference type="GO" id="GO:0010181">
    <property type="term" value="F:FMN binding"/>
    <property type="evidence" value="ECO:0007669"/>
    <property type="project" value="InterPro"/>
</dbReference>
<dbReference type="PANTHER" id="PTHR24960">
    <property type="entry name" value="PHOTOSYSTEM I IRON-SULFUR CENTER-RELATED"/>
    <property type="match status" value="1"/>
</dbReference>
<organism evidence="9 10">
    <name type="scientific">Hespellia stercorisuis DSM 15480</name>
    <dbReference type="NCBI Taxonomy" id="1121950"/>
    <lineage>
        <taxon>Bacteria</taxon>
        <taxon>Bacillati</taxon>
        <taxon>Bacillota</taxon>
        <taxon>Clostridia</taxon>
        <taxon>Lachnospirales</taxon>
        <taxon>Lachnospiraceae</taxon>
        <taxon>Hespellia</taxon>
    </lineage>
</organism>
<dbReference type="Gene3D" id="3.30.70.20">
    <property type="match status" value="1"/>
</dbReference>
<dbReference type="RefSeq" id="WP_073107548.1">
    <property type="nucleotide sequence ID" value="NZ_FQZY01000018.1"/>
</dbReference>
<dbReference type="InterPro" id="IPR017896">
    <property type="entry name" value="4Fe4S_Fe-S-bd"/>
</dbReference>
<evidence type="ECO:0000259" key="7">
    <source>
        <dbReference type="PROSITE" id="PS50902"/>
    </source>
</evidence>
<dbReference type="OrthoDB" id="9813995at2"/>
<accession>A0A1M6MD59</accession>
<protein>
    <recommendedName>
        <fullName evidence="2">Ferredoxin</fullName>
    </recommendedName>
</protein>
<dbReference type="GO" id="GO:0051539">
    <property type="term" value="F:4 iron, 4 sulfur cluster binding"/>
    <property type="evidence" value="ECO:0007669"/>
    <property type="project" value="UniProtKB-KW"/>
</dbReference>
<dbReference type="Gene3D" id="3.40.50.360">
    <property type="match status" value="1"/>
</dbReference>
<dbReference type="STRING" id="1121950.SAMN02745243_01430"/>
<gene>
    <name evidence="9" type="ORF">SAMN02745243_01430</name>
</gene>
<reference evidence="9 10" key="1">
    <citation type="submission" date="2016-11" db="EMBL/GenBank/DDBJ databases">
        <authorList>
            <person name="Jaros S."/>
            <person name="Januszkiewicz K."/>
            <person name="Wedrychowicz H."/>
        </authorList>
    </citation>
    <scope>NUCLEOTIDE SEQUENCE [LARGE SCALE GENOMIC DNA]</scope>
    <source>
        <strain evidence="9 10">DSM 15480</strain>
    </source>
</reference>
<name>A0A1M6MD59_9FIRM</name>
<dbReference type="Pfam" id="PF13187">
    <property type="entry name" value="Fer4_9"/>
    <property type="match status" value="1"/>
</dbReference>
<evidence type="ECO:0000313" key="9">
    <source>
        <dbReference type="EMBL" id="SHJ81203.1"/>
    </source>
</evidence>
<feature type="domain" description="Flavodoxin-like" evidence="7">
    <location>
        <begin position="3"/>
        <end position="147"/>
    </location>
</feature>
<comment type="function">
    <text evidence="1">Ferredoxins are iron-sulfur proteins that transfer electrons in a wide variety of metabolic reactions.</text>
</comment>
<dbReference type="InterPro" id="IPR008254">
    <property type="entry name" value="Flavodoxin/NO_synth"/>
</dbReference>
<sequence length="258" mass="28159">MRLFEVVFSPTGGTKKVCKILSNEFPGEKIEIDLMNMDSSNSKGEITSDDICLIAVPSFGGRVPVPAAESLKRMKGDHAKAVLIVVFGNRAYDDTLLELKDIAEKSGFVCIAAIAAIAEHSIMHQFGSGRPDKQDKEELKKYAVQIFHKLSEGQEFGDLVVPGKRPYREFGGLPLHPKAGRACNECGACANVCPVGAIRKENPRETDNKKCITCMGCAAVCPQNARKLNPVLLAAASSKMKKACSSRKENEFRMEMYS</sequence>
<dbReference type="InterPro" id="IPR017900">
    <property type="entry name" value="4Fe4S_Fe_S_CS"/>
</dbReference>
<evidence type="ECO:0000256" key="2">
    <source>
        <dbReference type="ARBA" id="ARBA00013529"/>
    </source>
</evidence>
<keyword evidence="3" id="KW-0004">4Fe-4S</keyword>
<dbReference type="GO" id="GO:0046872">
    <property type="term" value="F:metal ion binding"/>
    <property type="evidence" value="ECO:0007669"/>
    <property type="project" value="UniProtKB-KW"/>
</dbReference>
<dbReference type="InterPro" id="IPR029039">
    <property type="entry name" value="Flavoprotein-like_sf"/>
</dbReference>
<keyword evidence="4" id="KW-0479">Metal-binding</keyword>
<dbReference type="GO" id="GO:0016651">
    <property type="term" value="F:oxidoreductase activity, acting on NAD(P)H"/>
    <property type="evidence" value="ECO:0007669"/>
    <property type="project" value="UniProtKB-ARBA"/>
</dbReference>
<evidence type="ECO:0000256" key="4">
    <source>
        <dbReference type="ARBA" id="ARBA00022723"/>
    </source>
</evidence>
<evidence type="ECO:0000256" key="6">
    <source>
        <dbReference type="ARBA" id="ARBA00023014"/>
    </source>
</evidence>
<evidence type="ECO:0000256" key="5">
    <source>
        <dbReference type="ARBA" id="ARBA00023004"/>
    </source>
</evidence>
<dbReference type="InterPro" id="IPR050157">
    <property type="entry name" value="PSI_iron-sulfur_center"/>
</dbReference>
<dbReference type="Proteomes" id="UP000184301">
    <property type="component" value="Unassembled WGS sequence"/>
</dbReference>
<evidence type="ECO:0000256" key="3">
    <source>
        <dbReference type="ARBA" id="ARBA00022485"/>
    </source>
</evidence>
<feature type="domain" description="4Fe-4S ferredoxin-type" evidence="8">
    <location>
        <begin position="205"/>
        <end position="231"/>
    </location>
</feature>
<dbReference type="PROSITE" id="PS00198">
    <property type="entry name" value="4FE4S_FER_1"/>
    <property type="match status" value="1"/>
</dbReference>
<keyword evidence="5" id="KW-0408">Iron</keyword>
<dbReference type="SUPFAM" id="SSF54862">
    <property type="entry name" value="4Fe-4S ferredoxins"/>
    <property type="match status" value="1"/>
</dbReference>
<proteinExistence type="predicted"/>
<dbReference type="SUPFAM" id="SSF52218">
    <property type="entry name" value="Flavoproteins"/>
    <property type="match status" value="1"/>
</dbReference>
<keyword evidence="10" id="KW-1185">Reference proteome</keyword>
<dbReference type="EMBL" id="FQZY01000018">
    <property type="protein sequence ID" value="SHJ81203.1"/>
    <property type="molecule type" value="Genomic_DNA"/>
</dbReference>
<keyword evidence="6" id="KW-0411">Iron-sulfur</keyword>
<evidence type="ECO:0000256" key="1">
    <source>
        <dbReference type="ARBA" id="ARBA00003532"/>
    </source>
</evidence>
<dbReference type="AlphaFoldDB" id="A0A1M6MD59"/>
<evidence type="ECO:0000313" key="10">
    <source>
        <dbReference type="Proteomes" id="UP000184301"/>
    </source>
</evidence>
<feature type="domain" description="4Fe-4S ferredoxin-type" evidence="8">
    <location>
        <begin position="172"/>
        <end position="203"/>
    </location>
</feature>
<dbReference type="PROSITE" id="PS50902">
    <property type="entry name" value="FLAVODOXIN_LIKE"/>
    <property type="match status" value="1"/>
</dbReference>